<evidence type="ECO:0000256" key="1">
    <source>
        <dbReference type="SAM" id="MobiDB-lite"/>
    </source>
</evidence>
<accession>A0A9J6G7W3</accession>
<proteinExistence type="predicted"/>
<dbReference type="Proteomes" id="UP000821853">
    <property type="component" value="Chromosome 3"/>
</dbReference>
<organism evidence="3 4">
    <name type="scientific">Haemaphysalis longicornis</name>
    <name type="common">Bush tick</name>
    <dbReference type="NCBI Taxonomy" id="44386"/>
    <lineage>
        <taxon>Eukaryota</taxon>
        <taxon>Metazoa</taxon>
        <taxon>Ecdysozoa</taxon>
        <taxon>Arthropoda</taxon>
        <taxon>Chelicerata</taxon>
        <taxon>Arachnida</taxon>
        <taxon>Acari</taxon>
        <taxon>Parasitiformes</taxon>
        <taxon>Ixodida</taxon>
        <taxon>Ixodoidea</taxon>
        <taxon>Ixodidae</taxon>
        <taxon>Haemaphysalinae</taxon>
        <taxon>Haemaphysalis</taxon>
    </lineage>
</organism>
<evidence type="ECO:0000313" key="4">
    <source>
        <dbReference type="Proteomes" id="UP000821853"/>
    </source>
</evidence>
<protein>
    <submittedName>
        <fullName evidence="3">Uncharacterized protein</fullName>
    </submittedName>
</protein>
<keyword evidence="4" id="KW-1185">Reference proteome</keyword>
<feature type="region of interest" description="Disordered" evidence="1">
    <location>
        <begin position="77"/>
        <end position="101"/>
    </location>
</feature>
<reference evidence="3 4" key="1">
    <citation type="journal article" date="2020" name="Cell">
        <title>Large-Scale Comparative Analyses of Tick Genomes Elucidate Their Genetic Diversity and Vector Capacities.</title>
        <authorList>
            <consortium name="Tick Genome and Microbiome Consortium (TIGMIC)"/>
            <person name="Jia N."/>
            <person name="Wang J."/>
            <person name="Shi W."/>
            <person name="Du L."/>
            <person name="Sun Y."/>
            <person name="Zhan W."/>
            <person name="Jiang J.F."/>
            <person name="Wang Q."/>
            <person name="Zhang B."/>
            <person name="Ji P."/>
            <person name="Bell-Sakyi L."/>
            <person name="Cui X.M."/>
            <person name="Yuan T.T."/>
            <person name="Jiang B.G."/>
            <person name="Yang W.F."/>
            <person name="Lam T.T."/>
            <person name="Chang Q.C."/>
            <person name="Ding S.J."/>
            <person name="Wang X.J."/>
            <person name="Zhu J.G."/>
            <person name="Ruan X.D."/>
            <person name="Zhao L."/>
            <person name="Wei J.T."/>
            <person name="Ye R.Z."/>
            <person name="Que T.C."/>
            <person name="Du C.H."/>
            <person name="Zhou Y.H."/>
            <person name="Cheng J.X."/>
            <person name="Dai P.F."/>
            <person name="Guo W.B."/>
            <person name="Han X.H."/>
            <person name="Huang E.J."/>
            <person name="Li L.F."/>
            <person name="Wei W."/>
            <person name="Gao Y.C."/>
            <person name="Liu J.Z."/>
            <person name="Shao H.Z."/>
            <person name="Wang X."/>
            <person name="Wang C.C."/>
            <person name="Yang T.C."/>
            <person name="Huo Q.B."/>
            <person name="Li W."/>
            <person name="Chen H.Y."/>
            <person name="Chen S.E."/>
            <person name="Zhou L.G."/>
            <person name="Ni X.B."/>
            <person name="Tian J.H."/>
            <person name="Sheng Y."/>
            <person name="Liu T."/>
            <person name="Pan Y.S."/>
            <person name="Xia L.Y."/>
            <person name="Li J."/>
            <person name="Zhao F."/>
            <person name="Cao W.C."/>
        </authorList>
    </citation>
    <scope>NUCLEOTIDE SEQUENCE [LARGE SCALE GENOMIC DNA]</scope>
    <source>
        <strain evidence="3">HaeL-2018</strain>
    </source>
</reference>
<dbReference type="AlphaFoldDB" id="A0A9J6G7W3"/>
<feature type="transmembrane region" description="Helical" evidence="2">
    <location>
        <begin position="21"/>
        <end position="42"/>
    </location>
</feature>
<dbReference type="EMBL" id="JABSTR010000005">
    <property type="protein sequence ID" value="KAH9370999.1"/>
    <property type="molecule type" value="Genomic_DNA"/>
</dbReference>
<comment type="caution">
    <text evidence="3">The sequence shown here is derived from an EMBL/GenBank/DDBJ whole genome shotgun (WGS) entry which is preliminary data.</text>
</comment>
<keyword evidence="2" id="KW-1133">Transmembrane helix</keyword>
<dbReference type="OrthoDB" id="546820at2759"/>
<gene>
    <name evidence="3" type="ORF">HPB48_019074</name>
</gene>
<keyword evidence="2" id="KW-0812">Transmembrane</keyword>
<dbReference type="VEuPathDB" id="VectorBase:HLOH_058761"/>
<evidence type="ECO:0000313" key="3">
    <source>
        <dbReference type="EMBL" id="KAH9370999.1"/>
    </source>
</evidence>
<keyword evidence="2" id="KW-0472">Membrane</keyword>
<feature type="compositionally biased region" description="Polar residues" evidence="1">
    <location>
        <begin position="78"/>
        <end position="101"/>
    </location>
</feature>
<feature type="transmembrane region" description="Helical" evidence="2">
    <location>
        <begin position="48"/>
        <end position="66"/>
    </location>
</feature>
<evidence type="ECO:0000256" key="2">
    <source>
        <dbReference type="SAM" id="Phobius"/>
    </source>
</evidence>
<sequence>MFFPGRMRVTKSLTMLDPFQQLYGPWVAVPLLVLAVCGEVFWTAAMLFALGDAAAVVILFNPRLVIVASTCTRRLAASSPSCTPTSFRWPASSSAYSPAFE</sequence>
<name>A0A9J6G7W3_HAELO</name>